<organism evidence="14 15">
    <name type="scientific">Hyaloscypha hepaticicola</name>
    <dbReference type="NCBI Taxonomy" id="2082293"/>
    <lineage>
        <taxon>Eukaryota</taxon>
        <taxon>Fungi</taxon>
        <taxon>Dikarya</taxon>
        <taxon>Ascomycota</taxon>
        <taxon>Pezizomycotina</taxon>
        <taxon>Leotiomycetes</taxon>
        <taxon>Helotiales</taxon>
        <taxon>Hyaloscyphaceae</taxon>
        <taxon>Hyaloscypha</taxon>
    </lineage>
</organism>
<dbReference type="Gene3D" id="3.20.20.80">
    <property type="entry name" value="Glycosidases"/>
    <property type="match status" value="1"/>
</dbReference>
<evidence type="ECO:0000256" key="6">
    <source>
        <dbReference type="ARBA" id="ARBA00023295"/>
    </source>
</evidence>
<dbReference type="InterPro" id="IPR041447">
    <property type="entry name" value="Mannosidase_ig"/>
</dbReference>
<feature type="domain" description="Glycoside hydrolase family 2 immunoglobulin-like beta-sandwich" evidence="11">
    <location>
        <begin position="211"/>
        <end position="270"/>
    </location>
</feature>
<comment type="catalytic activity">
    <reaction evidence="1">
        <text>Hydrolysis of terminal, non-reducing beta-D-mannose residues in beta-D-mannosides.</text>
        <dbReference type="EC" id="3.2.1.25"/>
    </reaction>
</comment>
<name>A0A2J6PL69_9HELO</name>
<gene>
    <name evidence="14" type="ORF">NA56DRAFT_674032</name>
</gene>
<keyword evidence="4 14" id="KW-0378">Hydrolase</keyword>
<dbReference type="EC" id="3.2.1.25" evidence="3"/>
<dbReference type="InterPro" id="IPR054593">
    <property type="entry name" value="Beta-mannosidase-like_N2"/>
</dbReference>
<evidence type="ECO:0000313" key="15">
    <source>
        <dbReference type="Proteomes" id="UP000235672"/>
    </source>
</evidence>
<dbReference type="Pfam" id="PF00703">
    <property type="entry name" value="Glyco_hydro_2"/>
    <property type="match status" value="1"/>
</dbReference>
<evidence type="ECO:0000259" key="11">
    <source>
        <dbReference type="Pfam" id="PF00703"/>
    </source>
</evidence>
<dbReference type="InterPro" id="IPR017853">
    <property type="entry name" value="GH"/>
</dbReference>
<evidence type="ECO:0000256" key="1">
    <source>
        <dbReference type="ARBA" id="ARBA00000829"/>
    </source>
</evidence>
<dbReference type="Gene3D" id="2.60.120.260">
    <property type="entry name" value="Galactose-binding domain-like"/>
    <property type="match status" value="2"/>
</dbReference>
<dbReference type="GO" id="GO:0004567">
    <property type="term" value="F:beta-mannosidase activity"/>
    <property type="evidence" value="ECO:0007669"/>
    <property type="project" value="UniProtKB-EC"/>
</dbReference>
<keyword evidence="6" id="KW-0326">Glycosidase</keyword>
<feature type="domain" description="Mannosidase Ig/CBM-like" evidence="12">
    <location>
        <begin position="614"/>
        <end position="664"/>
    </location>
</feature>
<dbReference type="EMBL" id="KZ613518">
    <property type="protein sequence ID" value="PMD14777.1"/>
    <property type="molecule type" value="Genomic_DNA"/>
</dbReference>
<dbReference type="STRING" id="1745343.A0A2J6PL69"/>
<feature type="domain" description="Beta-mannosidase-like galactose-binding" evidence="13">
    <location>
        <begin position="105"/>
        <end position="170"/>
    </location>
</feature>
<proteinExistence type="inferred from homology"/>
<dbReference type="SUPFAM" id="SSF49303">
    <property type="entry name" value="beta-Galactosidase/glucuronidase domain"/>
    <property type="match status" value="2"/>
</dbReference>
<accession>A0A2J6PL69</accession>
<comment type="similarity">
    <text evidence="8">Belongs to the glycosyl hydrolase 2 family. Beta-mannosidase B subfamily.</text>
</comment>
<dbReference type="Pfam" id="PF17786">
    <property type="entry name" value="Mannosidase_ig"/>
    <property type="match status" value="1"/>
</dbReference>
<dbReference type="PANTHER" id="PTHR43730:SF1">
    <property type="entry name" value="BETA-MANNOSIDASE"/>
    <property type="match status" value="1"/>
</dbReference>
<dbReference type="InterPro" id="IPR013783">
    <property type="entry name" value="Ig-like_fold"/>
</dbReference>
<evidence type="ECO:0000256" key="2">
    <source>
        <dbReference type="ARBA" id="ARBA00004740"/>
    </source>
</evidence>
<evidence type="ECO:0000256" key="3">
    <source>
        <dbReference type="ARBA" id="ARBA00012754"/>
    </source>
</evidence>
<feature type="domain" description="Beta-mannosidase-like galactose-binding" evidence="13">
    <location>
        <begin position="21"/>
        <end position="104"/>
    </location>
</feature>
<dbReference type="SUPFAM" id="SSF49785">
    <property type="entry name" value="Galactose-binding domain-like"/>
    <property type="match status" value="1"/>
</dbReference>
<evidence type="ECO:0000259" key="12">
    <source>
        <dbReference type="Pfam" id="PF17786"/>
    </source>
</evidence>
<dbReference type="GO" id="GO:0000272">
    <property type="term" value="P:polysaccharide catabolic process"/>
    <property type="evidence" value="ECO:0007669"/>
    <property type="project" value="UniProtKB-KW"/>
</dbReference>
<reference evidence="14 15" key="1">
    <citation type="submission" date="2016-05" db="EMBL/GenBank/DDBJ databases">
        <title>A degradative enzymes factory behind the ericoid mycorrhizal symbiosis.</title>
        <authorList>
            <consortium name="DOE Joint Genome Institute"/>
            <person name="Martino E."/>
            <person name="Morin E."/>
            <person name="Grelet G."/>
            <person name="Kuo A."/>
            <person name="Kohler A."/>
            <person name="Daghino S."/>
            <person name="Barry K."/>
            <person name="Choi C."/>
            <person name="Cichocki N."/>
            <person name="Clum A."/>
            <person name="Copeland A."/>
            <person name="Hainaut M."/>
            <person name="Haridas S."/>
            <person name="Labutti K."/>
            <person name="Lindquist E."/>
            <person name="Lipzen A."/>
            <person name="Khouja H.-R."/>
            <person name="Murat C."/>
            <person name="Ohm R."/>
            <person name="Olson A."/>
            <person name="Spatafora J."/>
            <person name="Veneault-Fourrey C."/>
            <person name="Henrissat B."/>
            <person name="Grigoriev I."/>
            <person name="Martin F."/>
            <person name="Perotto S."/>
        </authorList>
    </citation>
    <scope>NUCLEOTIDE SEQUENCE [LARGE SCALE GENOMIC DNA]</scope>
    <source>
        <strain evidence="14 15">UAMH 7357</strain>
    </source>
</reference>
<keyword evidence="5" id="KW-0119">Carbohydrate metabolism</keyword>
<sequence>MGDISARTPLKLISPVLERGWSFRQTDSSENEWYPVQKIPSVVHLDLMQNNLIPDPIIGMNELKTEWVGEKSWTYKTTFDVPSVPIGAKAVLVFEGLDTFATVKHISSAENLLEIDFDSALRRGRELEKVHPEYRFICHNGETGRLGVRKAQYYWGWDWGPVLMTAGPWRPVRLEINETRISDLWAQIDVSKDLSLASGKLFARINGCEIISQHETTIATDGVADVSISLKNPELWYPHDYGAQTLYDITVDVLNSEFQLDTISKRTGLRRGELVQGDDEIGQSFYFRINGIDVFCAGSCWIPADNFIPRLTAERYRKWLETMIDGNQVMSRVWGGGIYEEDVFYDLCDELGILVWQDFMFGCRSYPTWPELLDSIREEAICNVRRLRHHPSIVIYAGNNEDYQIQEQYKLEYNFADKNPESWLNSRFSGGKYTTDKTVGDLHQWNVWHGTQEKYQIFDDLGGSFNSEFGMEAFPHIQTIQCFVEHSSELYPQSRSLDFHNKADGYERRIATYLVENFRTTTDLALLTFRQAYIHLTQLAQCEALMFAYRGWRRQWGQARKCGGALVWQLNDCWPVTSWAIIDYFLRKKPTYYAMSLVLRPSAVGVRREHYDWSRITVTANGSIDVAHDVIDNLSEEPHVLAARLWIDGVCVSRDMDWPQPLKYLSFEDRGVEISQHGDELRVSAMKPTKGLTFEEREGVLVSDSAIDLAPGDKQVVTCSGLKAGEKMLSWTFLGQHE</sequence>
<comment type="pathway">
    <text evidence="2">Glycan metabolism; N-glycan degradation.</text>
</comment>
<dbReference type="InterPro" id="IPR008979">
    <property type="entry name" value="Galactose-bd-like_sf"/>
</dbReference>
<dbReference type="PANTHER" id="PTHR43730">
    <property type="entry name" value="BETA-MANNOSIDASE"/>
    <property type="match status" value="1"/>
</dbReference>
<dbReference type="Gene3D" id="2.60.40.10">
    <property type="entry name" value="Immunoglobulins"/>
    <property type="match status" value="1"/>
</dbReference>
<evidence type="ECO:0000256" key="9">
    <source>
        <dbReference type="ARBA" id="ARBA00041069"/>
    </source>
</evidence>
<dbReference type="AlphaFoldDB" id="A0A2J6PL69"/>
<evidence type="ECO:0000256" key="10">
    <source>
        <dbReference type="ARBA" id="ARBA00041614"/>
    </source>
</evidence>
<dbReference type="InterPro" id="IPR050887">
    <property type="entry name" value="Beta-mannosidase_GH2"/>
</dbReference>
<dbReference type="GO" id="GO:0006516">
    <property type="term" value="P:glycoprotein catabolic process"/>
    <property type="evidence" value="ECO:0007669"/>
    <property type="project" value="TreeGrafter"/>
</dbReference>
<evidence type="ECO:0000256" key="7">
    <source>
        <dbReference type="ARBA" id="ARBA00023326"/>
    </source>
</evidence>
<evidence type="ECO:0000259" key="13">
    <source>
        <dbReference type="Pfam" id="PF22666"/>
    </source>
</evidence>
<evidence type="ECO:0000256" key="8">
    <source>
        <dbReference type="ARBA" id="ARBA00038429"/>
    </source>
</evidence>
<keyword evidence="7" id="KW-0624">Polysaccharide degradation</keyword>
<dbReference type="SUPFAM" id="SSF51445">
    <property type="entry name" value="(Trans)glycosidases"/>
    <property type="match status" value="1"/>
</dbReference>
<keyword evidence="15" id="KW-1185">Reference proteome</keyword>
<dbReference type="InterPro" id="IPR036156">
    <property type="entry name" value="Beta-gal/glucu_dom_sf"/>
</dbReference>
<evidence type="ECO:0000313" key="14">
    <source>
        <dbReference type="EMBL" id="PMD14777.1"/>
    </source>
</evidence>
<dbReference type="OrthoDB" id="2866996at2759"/>
<dbReference type="InterPro" id="IPR006102">
    <property type="entry name" value="Ig-like_GH2"/>
</dbReference>
<evidence type="ECO:0000256" key="4">
    <source>
        <dbReference type="ARBA" id="ARBA00022801"/>
    </source>
</evidence>
<dbReference type="Pfam" id="PF22666">
    <property type="entry name" value="Glyco_hydro_2_N2"/>
    <property type="match status" value="2"/>
</dbReference>
<dbReference type="Proteomes" id="UP000235672">
    <property type="component" value="Unassembled WGS sequence"/>
</dbReference>
<evidence type="ECO:0000256" key="5">
    <source>
        <dbReference type="ARBA" id="ARBA00023277"/>
    </source>
</evidence>
<protein>
    <recommendedName>
        <fullName evidence="9">Beta-mannosidase B</fullName>
        <ecNumber evidence="3">3.2.1.25</ecNumber>
    </recommendedName>
    <alternativeName>
        <fullName evidence="10">Mannanase B</fullName>
    </alternativeName>
</protein>